<dbReference type="InterPro" id="IPR003339">
    <property type="entry name" value="ABC/ECF_trnsptr_transmembrane"/>
</dbReference>
<evidence type="ECO:0000256" key="1">
    <source>
        <dbReference type="ARBA" id="ARBA00004141"/>
    </source>
</evidence>
<evidence type="ECO:0000256" key="5">
    <source>
        <dbReference type="SAM" id="Phobius"/>
    </source>
</evidence>
<feature type="transmembrane region" description="Helical" evidence="5">
    <location>
        <begin position="227"/>
        <end position="244"/>
    </location>
</feature>
<dbReference type="EMBL" id="BORR01000009">
    <property type="protein sequence ID" value="GIO37878.1"/>
    <property type="molecule type" value="Genomic_DNA"/>
</dbReference>
<keyword evidence="3 5" id="KW-1133">Transmembrane helix</keyword>
<feature type="transmembrane region" description="Helical" evidence="5">
    <location>
        <begin position="61"/>
        <end position="79"/>
    </location>
</feature>
<dbReference type="AlphaFoldDB" id="A0A919XWQ9"/>
<dbReference type="PANTHER" id="PTHR33514:SF13">
    <property type="entry name" value="PROTEIN ABCI12, CHLOROPLASTIC"/>
    <property type="match status" value="1"/>
</dbReference>
<sequence length="245" mass="27191">MNKGLKLHKLDPLSKLVALFSVALLAMYWDTPAPLLSLLTVLLVLARYGAGIGWQKLFGRMGYMIIFALPLFVITAISVPGEGARLFPGLPISAGAVSYAAAISLRMFCMFLSSVIYIWSTDPQDFVVIMANRLKLPYRLVYGVSMALAFLPLLEKEGRVHAQARKLRFGRAPRGLRERVMLRRESLIAVFSGAIRRVEQTAGAMEAKGFGAYSSRTYLREVRIERSGYVIMLTSVVLASAMMMF</sequence>
<evidence type="ECO:0000256" key="2">
    <source>
        <dbReference type="ARBA" id="ARBA00022692"/>
    </source>
</evidence>
<reference evidence="6 7" key="1">
    <citation type="submission" date="2021-03" db="EMBL/GenBank/DDBJ databases">
        <title>Antimicrobial resistance genes in bacteria isolated from Japanese honey, and their potential for conferring macrolide and lincosamide resistance in the American foulbrood pathogen Paenibacillus larvae.</title>
        <authorList>
            <person name="Okamoto M."/>
            <person name="Kumagai M."/>
            <person name="Kanamori H."/>
            <person name="Takamatsu D."/>
        </authorList>
    </citation>
    <scope>NUCLEOTIDE SEQUENCE [LARGE SCALE GENOMIC DNA]</scope>
    <source>
        <strain evidence="6 7">J41TS12</strain>
    </source>
</reference>
<evidence type="ECO:0000313" key="7">
    <source>
        <dbReference type="Proteomes" id="UP000681162"/>
    </source>
</evidence>
<feature type="transmembrane region" description="Helical" evidence="5">
    <location>
        <begin position="99"/>
        <end position="120"/>
    </location>
</feature>
<keyword evidence="2 5" id="KW-0812">Transmembrane</keyword>
<dbReference type="CDD" id="cd16914">
    <property type="entry name" value="EcfT"/>
    <property type="match status" value="1"/>
</dbReference>
<evidence type="ECO:0000256" key="4">
    <source>
        <dbReference type="ARBA" id="ARBA00023136"/>
    </source>
</evidence>
<dbReference type="Pfam" id="PF02361">
    <property type="entry name" value="CbiQ"/>
    <property type="match status" value="1"/>
</dbReference>
<name>A0A919XWQ9_9BACL</name>
<comment type="caution">
    <text evidence="6">The sequence shown here is derived from an EMBL/GenBank/DDBJ whole genome shotgun (WGS) entry which is preliminary data.</text>
</comment>
<organism evidence="6 7">
    <name type="scientific">Paenibacillus antibioticophila</name>
    <dbReference type="NCBI Taxonomy" id="1274374"/>
    <lineage>
        <taxon>Bacteria</taxon>
        <taxon>Bacillati</taxon>
        <taxon>Bacillota</taxon>
        <taxon>Bacilli</taxon>
        <taxon>Bacillales</taxon>
        <taxon>Paenibacillaceae</taxon>
        <taxon>Paenibacillus</taxon>
    </lineage>
</organism>
<dbReference type="PANTHER" id="PTHR33514">
    <property type="entry name" value="PROTEIN ABCI12, CHLOROPLASTIC"/>
    <property type="match status" value="1"/>
</dbReference>
<accession>A0A919XWQ9</accession>
<keyword evidence="4 5" id="KW-0472">Membrane</keyword>
<dbReference type="GO" id="GO:0005886">
    <property type="term" value="C:plasma membrane"/>
    <property type="evidence" value="ECO:0007669"/>
    <property type="project" value="UniProtKB-ARBA"/>
</dbReference>
<dbReference type="Proteomes" id="UP000681162">
    <property type="component" value="Unassembled WGS sequence"/>
</dbReference>
<dbReference type="RefSeq" id="WP_212940104.1">
    <property type="nucleotide sequence ID" value="NZ_BORR01000009.1"/>
</dbReference>
<comment type="subcellular location">
    <subcellularLocation>
        <location evidence="1">Membrane</location>
        <topology evidence="1">Multi-pass membrane protein</topology>
    </subcellularLocation>
</comment>
<evidence type="ECO:0000313" key="6">
    <source>
        <dbReference type="EMBL" id="GIO37878.1"/>
    </source>
</evidence>
<keyword evidence="7" id="KW-1185">Reference proteome</keyword>
<evidence type="ECO:0000256" key="3">
    <source>
        <dbReference type="ARBA" id="ARBA00022989"/>
    </source>
</evidence>
<gene>
    <name evidence="6" type="primary">ykoC</name>
    <name evidence="6" type="ORF">J41TS12_27390</name>
</gene>
<proteinExistence type="predicted"/>
<protein>
    <submittedName>
        <fullName evidence="6">HMP/thiamine permease protein YkoC</fullName>
    </submittedName>
</protein>